<keyword evidence="1" id="KW-0378">Hydrolase</keyword>
<dbReference type="GO" id="GO:0016787">
    <property type="term" value="F:hydrolase activity"/>
    <property type="evidence" value="ECO:0007669"/>
    <property type="project" value="UniProtKB-KW"/>
</dbReference>
<dbReference type="AlphaFoldDB" id="A0A372JGC0"/>
<keyword evidence="2" id="KW-1185">Reference proteome</keyword>
<protein>
    <submittedName>
        <fullName evidence="1">Glycoside hydrolase family 3 protein</fullName>
    </submittedName>
</protein>
<name>A0A372JGC0_9ACTN</name>
<sequence>ARTGALKDWLAESAPVPVDRAAGLDAARRAVRVTGDLPAFPAAPLVVQLAADGNIAVGPTPWGLWAWAADAVRAEGTPEEVGDVLERATGRGLVVVLRDAHRHAGQRELATALLAARPDAVLVDMGLPIWRPEGAVHVATYGAAQANALAAAEVLGLTG</sequence>
<dbReference type="EMBL" id="QURH01000671">
    <property type="protein sequence ID" value="RFU38866.1"/>
    <property type="molecule type" value="Genomic_DNA"/>
</dbReference>
<evidence type="ECO:0000313" key="1">
    <source>
        <dbReference type="EMBL" id="RFU38866.1"/>
    </source>
</evidence>
<accession>A0A372JGC0</accession>
<reference evidence="1 2" key="1">
    <citation type="submission" date="2018-08" db="EMBL/GenBank/DDBJ databases">
        <title>Actinomadura jelena sp. nov., a novel Actinomycete isolated from soil in Chad.</title>
        <authorList>
            <person name="Shi L."/>
        </authorList>
    </citation>
    <scope>NUCLEOTIDE SEQUENCE [LARGE SCALE GENOMIC DNA]</scope>
    <source>
        <strain evidence="1 2">NEAU-G17</strain>
    </source>
</reference>
<evidence type="ECO:0000313" key="2">
    <source>
        <dbReference type="Proteomes" id="UP000261811"/>
    </source>
</evidence>
<feature type="non-terminal residue" evidence="1">
    <location>
        <position position="1"/>
    </location>
</feature>
<gene>
    <name evidence="1" type="ORF">DZF91_25420</name>
</gene>
<comment type="caution">
    <text evidence="1">The sequence shown here is derived from an EMBL/GenBank/DDBJ whole genome shotgun (WGS) entry which is preliminary data.</text>
</comment>
<dbReference type="Proteomes" id="UP000261811">
    <property type="component" value="Unassembled WGS sequence"/>
</dbReference>
<proteinExistence type="predicted"/>
<organism evidence="1 2">
    <name type="scientific">Actinomadura logoneensis</name>
    <dbReference type="NCBI Taxonomy" id="2293572"/>
    <lineage>
        <taxon>Bacteria</taxon>
        <taxon>Bacillati</taxon>
        <taxon>Actinomycetota</taxon>
        <taxon>Actinomycetes</taxon>
        <taxon>Streptosporangiales</taxon>
        <taxon>Thermomonosporaceae</taxon>
        <taxon>Actinomadura</taxon>
    </lineage>
</organism>